<dbReference type="KEGG" id="rpx:Rpdx1_2948"/>
<dbReference type="HOGENOM" id="CLU_340356_0_0_5"/>
<dbReference type="STRING" id="652103.Rpdx1_2948"/>
<feature type="region of interest" description="Disordered" evidence="1">
    <location>
        <begin position="494"/>
        <end position="530"/>
    </location>
</feature>
<sequence>MPTFTIQAPSGHQIDIDAPDETTAITGAQQWYAQNVKTNSPKKDTSISGALGQGVSDLVSGVGKTVREYVSKDAGDAILSNDAAKANPNYKSATQQFMHPDDGAENHTLGLDWSSLPRAALEQAPGLALDVVGGVASRRLGPVGQYLTGLATFGSRTAGNEAQRRASARTGDANAEPTADDKLSGLQSTLVQSALNKIGTNAIVNPGKVAGTGITGAAQAAGNVAKAGVVEGATSAAQDAVSQGMANRGTEVPFDTQTILGAGVMGGVGGSTFAAPKGVKETITASRMRDQSSSEATTRAANRVLEAAGGPDKLADPKAGYEATAAAMGDVRRELGDVASTVRNASHEAVSAIERAKSGDAISERDLKAVDAEGNPQLSDLVRQASALQKLTANGNFDKSEGRFAGGLSEFARRNARTALFTAGGAAAVPHILANGAQGADTLYAIAPQIAGGLAGAYGAYKGWQYLIDRPLGLASPAKTFAEKFGDATTAIREAQPLNQSPTGPKVVPQNSLTTPQPWGPTPEAPQKFKPDIVEPGIAKIVAKLQKDKQQQTAKEALPLLRKLAEQAKPPTPEPPDTTLQDAIKAGKQVVKDRQWADQMRQQYEEANAPQDTPQVKMEDVFKATQKLTKGLQQMADLRQKGLGSNQAEAEAAVSPLIDSVGGLGEVRNPAMGKRASELISAANALKKLRAAPEADSTEAPTQPSLDTPQADAPFVLPESPHVFKEPKDAAEAIYQDAVAGGKSIRHPEGFKAGTTRRLAGEEAIYNKISSSLSSVAERGAFHKYLSALWGSDSPDVVRQVRAHMLAEFPHQAATIMKHLSDDAIKGLWSKTKK</sequence>
<evidence type="ECO:0000256" key="1">
    <source>
        <dbReference type="SAM" id="MobiDB-lite"/>
    </source>
</evidence>
<dbReference type="eggNOG" id="ENOG5030DV3">
    <property type="taxonomic scope" value="Bacteria"/>
</dbReference>
<feature type="compositionally biased region" description="Polar residues" evidence="1">
    <location>
        <begin position="497"/>
        <end position="517"/>
    </location>
</feature>
<dbReference type="EMBL" id="CP002418">
    <property type="protein sequence ID" value="ADU44529.1"/>
    <property type="molecule type" value="Genomic_DNA"/>
</dbReference>
<organism evidence="2 3">
    <name type="scientific">Rhodopseudomonas palustris (strain DX-1)</name>
    <dbReference type="NCBI Taxonomy" id="652103"/>
    <lineage>
        <taxon>Bacteria</taxon>
        <taxon>Pseudomonadati</taxon>
        <taxon>Pseudomonadota</taxon>
        <taxon>Alphaproteobacteria</taxon>
        <taxon>Hyphomicrobiales</taxon>
        <taxon>Nitrobacteraceae</taxon>
        <taxon>Rhodopseudomonas</taxon>
    </lineage>
</organism>
<reference evidence="2" key="1">
    <citation type="submission" date="2010-12" db="EMBL/GenBank/DDBJ databases">
        <title>Complete sequence of Rhodopseudomonas palustris DX-1.</title>
        <authorList>
            <consortium name="US DOE Joint Genome Institute"/>
            <person name="Lucas S."/>
            <person name="Copeland A."/>
            <person name="Lapidus A."/>
            <person name="Cheng J.-F."/>
            <person name="Goodwin L."/>
            <person name="Pitluck S."/>
            <person name="Misra M."/>
            <person name="Chertkov O."/>
            <person name="Detter J.C."/>
            <person name="Han C."/>
            <person name="Tapia R."/>
            <person name="Land M."/>
            <person name="Hauser L."/>
            <person name="Kyrpides N."/>
            <person name="Ivanova N."/>
            <person name="Ovchinnikova G."/>
            <person name="Logan B."/>
            <person name="Oda Y."/>
            <person name="Harwood C."/>
            <person name="Woyke T."/>
        </authorList>
    </citation>
    <scope>NUCLEOTIDE SEQUENCE [LARGE SCALE GENOMIC DNA]</scope>
    <source>
        <strain evidence="2">DX-1</strain>
    </source>
</reference>
<protein>
    <submittedName>
        <fullName evidence="2">Uncharacterized protein</fullName>
    </submittedName>
</protein>
<gene>
    <name evidence="2" type="ordered locus">Rpdx1_2948</name>
</gene>
<dbReference type="BioCyc" id="RPAL652103:RPDX1_RS14525-MONOMER"/>
<accession>E6VL34</accession>
<evidence type="ECO:0000313" key="2">
    <source>
        <dbReference type="EMBL" id="ADU44529.1"/>
    </source>
</evidence>
<dbReference type="OrthoDB" id="9956932at2"/>
<evidence type="ECO:0000313" key="3">
    <source>
        <dbReference type="Proteomes" id="UP000001402"/>
    </source>
</evidence>
<dbReference type="AlphaFoldDB" id="E6VL34"/>
<proteinExistence type="predicted"/>
<name>E6VL34_RHOPX</name>
<dbReference type="Proteomes" id="UP000001402">
    <property type="component" value="Chromosome"/>
</dbReference>
<feature type="region of interest" description="Disordered" evidence="1">
    <location>
        <begin position="158"/>
        <end position="180"/>
    </location>
</feature>